<dbReference type="EMBL" id="CM043801">
    <property type="protein sequence ID" value="KAI4809792.1"/>
    <property type="molecule type" value="Genomic_DNA"/>
</dbReference>
<organism evidence="1 2">
    <name type="scientific">Chaenocephalus aceratus</name>
    <name type="common">Blackfin icefish</name>
    <name type="synonym">Chaenichthys aceratus</name>
    <dbReference type="NCBI Taxonomy" id="36190"/>
    <lineage>
        <taxon>Eukaryota</taxon>
        <taxon>Metazoa</taxon>
        <taxon>Chordata</taxon>
        <taxon>Craniata</taxon>
        <taxon>Vertebrata</taxon>
        <taxon>Euteleostomi</taxon>
        <taxon>Actinopterygii</taxon>
        <taxon>Neopterygii</taxon>
        <taxon>Teleostei</taxon>
        <taxon>Neoteleostei</taxon>
        <taxon>Acanthomorphata</taxon>
        <taxon>Eupercaria</taxon>
        <taxon>Perciformes</taxon>
        <taxon>Notothenioidei</taxon>
        <taxon>Channichthyidae</taxon>
        <taxon>Chaenocephalus</taxon>
    </lineage>
</organism>
<reference evidence="1" key="1">
    <citation type="submission" date="2022-05" db="EMBL/GenBank/DDBJ databases">
        <title>Chromosome-level genome of Chaenocephalus aceratus.</title>
        <authorList>
            <person name="Park H."/>
        </authorList>
    </citation>
    <scope>NUCLEOTIDE SEQUENCE</scope>
    <source>
        <strain evidence="1">KU_202001</strain>
    </source>
</reference>
<proteinExistence type="predicted"/>
<keyword evidence="2" id="KW-1185">Reference proteome</keyword>
<evidence type="ECO:0000313" key="1">
    <source>
        <dbReference type="EMBL" id="KAI4809792.1"/>
    </source>
</evidence>
<comment type="caution">
    <text evidence="1">The sequence shown here is derived from an EMBL/GenBank/DDBJ whole genome shotgun (WGS) entry which is preliminary data.</text>
</comment>
<evidence type="ECO:0000313" key="2">
    <source>
        <dbReference type="Proteomes" id="UP001057452"/>
    </source>
</evidence>
<gene>
    <name evidence="1" type="ORF">KUCAC02_018657</name>
</gene>
<accession>A0ACB9WAP7</accession>
<name>A0ACB9WAP7_CHAAC</name>
<protein>
    <submittedName>
        <fullName evidence="1">Uncharacterized protein</fullName>
    </submittedName>
</protein>
<dbReference type="Proteomes" id="UP001057452">
    <property type="component" value="Chromosome 17"/>
</dbReference>
<sequence>MRGEGVESVEYAVKRKDKKRMKGSEKEGEEAEHVGIRGGKDVEVEMEETEGGGGEEVREGMGKDVEPGMEEEVEDSVDEEKEKQCLKEEELMRVKKVEKGRDENEERAEEEGMEDWKVININIGVINEKGEWVESKKDVHRLTLTQRPYGKRRGETVGKWEEEWERRKAWAILRRGKMWKGEYGIKSNSWCNV</sequence>